<evidence type="ECO:0000313" key="1">
    <source>
        <dbReference type="EMBL" id="TWU24281.1"/>
    </source>
</evidence>
<evidence type="ECO:0000313" key="2">
    <source>
        <dbReference type="Proteomes" id="UP000316304"/>
    </source>
</evidence>
<dbReference type="AlphaFoldDB" id="A0A5C6CLT8"/>
<dbReference type="Proteomes" id="UP000316304">
    <property type="component" value="Unassembled WGS sequence"/>
</dbReference>
<name>A0A5C6CLT8_9BACT</name>
<protein>
    <submittedName>
        <fullName evidence="1">Uncharacterized protein</fullName>
    </submittedName>
</protein>
<accession>A0A5C6CLT8</accession>
<reference evidence="1 2" key="1">
    <citation type="submission" date="2019-02" db="EMBL/GenBank/DDBJ databases">
        <title>Deep-cultivation of Planctomycetes and their phenomic and genomic characterization uncovers novel biology.</title>
        <authorList>
            <person name="Wiegand S."/>
            <person name="Jogler M."/>
            <person name="Boedeker C."/>
            <person name="Pinto D."/>
            <person name="Vollmers J."/>
            <person name="Rivas-Marin E."/>
            <person name="Kohn T."/>
            <person name="Peeters S.H."/>
            <person name="Heuer A."/>
            <person name="Rast P."/>
            <person name="Oberbeckmann S."/>
            <person name="Bunk B."/>
            <person name="Jeske O."/>
            <person name="Meyerdierks A."/>
            <person name="Storesund J.E."/>
            <person name="Kallscheuer N."/>
            <person name="Luecker S."/>
            <person name="Lage O.M."/>
            <person name="Pohl T."/>
            <person name="Merkel B.J."/>
            <person name="Hornburger P."/>
            <person name="Mueller R.-W."/>
            <person name="Bruemmer F."/>
            <person name="Labrenz M."/>
            <person name="Spormann A.M."/>
            <person name="Op Den Camp H."/>
            <person name="Overmann J."/>
            <person name="Amann R."/>
            <person name="Jetten M.S.M."/>
            <person name="Mascher T."/>
            <person name="Medema M.H."/>
            <person name="Devos D.P."/>
            <person name="Kaster A.-K."/>
            <person name="Ovreas L."/>
            <person name="Rohde M."/>
            <person name="Galperin M.Y."/>
            <person name="Jogler C."/>
        </authorList>
    </citation>
    <scope>NUCLEOTIDE SEQUENCE [LARGE SCALE GENOMIC DNA]</scope>
    <source>
        <strain evidence="1 2">Pla52o</strain>
    </source>
</reference>
<sequence length="114" mass="12558">MDVTACPRLTLADRCKRRRLPPGRFRLTAVRITLDAPKASYPRPPAITHGVKESEIPMRDANDGVPIRFRIAFVANGGQRVFVFFSSVGVFAGNADAERIESRMKNASGLRGLC</sequence>
<comment type="caution">
    <text evidence="1">The sequence shown here is derived from an EMBL/GenBank/DDBJ whole genome shotgun (WGS) entry which is preliminary data.</text>
</comment>
<dbReference type="EMBL" id="SJPT01000003">
    <property type="protein sequence ID" value="TWU24281.1"/>
    <property type="molecule type" value="Genomic_DNA"/>
</dbReference>
<organism evidence="1 2">
    <name type="scientific">Novipirellula galeiformis</name>
    <dbReference type="NCBI Taxonomy" id="2528004"/>
    <lineage>
        <taxon>Bacteria</taxon>
        <taxon>Pseudomonadati</taxon>
        <taxon>Planctomycetota</taxon>
        <taxon>Planctomycetia</taxon>
        <taxon>Pirellulales</taxon>
        <taxon>Pirellulaceae</taxon>
        <taxon>Novipirellula</taxon>
    </lineage>
</organism>
<gene>
    <name evidence="1" type="ORF">Pla52o_22080</name>
</gene>
<keyword evidence="2" id="KW-1185">Reference proteome</keyword>
<proteinExistence type="predicted"/>